<evidence type="ECO:0000313" key="1">
    <source>
        <dbReference type="EMBL" id="AIX24116.1"/>
    </source>
</evidence>
<dbReference type="Proteomes" id="UP000185285">
    <property type="component" value="Segment"/>
</dbReference>
<dbReference type="RefSeq" id="YP_009134203.1">
    <property type="nucleotide sequence ID" value="NC_026926.1"/>
</dbReference>
<evidence type="ECO:0000313" key="4">
    <source>
        <dbReference type="Proteomes" id="UP000185285"/>
    </source>
</evidence>
<evidence type="ECO:0000313" key="2">
    <source>
        <dbReference type="EMBL" id="AIX28559.1"/>
    </source>
</evidence>
<name>A0A0E3FKQ0_9CAUD</name>
<dbReference type="EMBL" id="KJ019069">
    <property type="protein sequence ID" value="AIX24116.1"/>
    <property type="molecule type" value="Genomic_DNA"/>
</dbReference>
<evidence type="ECO:0000313" key="3">
    <source>
        <dbReference type="Proteomes" id="UP000033008"/>
    </source>
</evidence>
<dbReference type="Proteomes" id="UP000033008">
    <property type="component" value="Segment"/>
</dbReference>
<reference evidence="3 4" key="1">
    <citation type="submission" date="2013-12" db="EMBL/GenBank/DDBJ databases">
        <title>Ecological redundancy of diverse viral populations within a natural community.</title>
        <authorList>
            <person name="Gregory A.C."/>
            <person name="LaButti K."/>
            <person name="Copeland A."/>
            <person name="Woyke T."/>
            <person name="Sullivan M.B."/>
        </authorList>
    </citation>
    <scope>NUCLEOTIDE SEQUENCE [LARGE SCALE GENOMIC DNA]</scope>
    <source>
        <strain evidence="1">Syn7803US103</strain>
        <strain evidence="2">Syn7803US23</strain>
    </source>
</reference>
<accession>A0A0E3FKQ0</accession>
<dbReference type="EMBL" id="KJ019089">
    <property type="protein sequence ID" value="AIX28559.1"/>
    <property type="molecule type" value="Genomic_DNA"/>
</dbReference>
<organism evidence="2 4">
    <name type="scientific">Synechococcus phage ACG-2014j</name>
    <dbReference type="NCBI Taxonomy" id="1493514"/>
    <lineage>
        <taxon>Viruses</taxon>
        <taxon>Duplodnaviria</taxon>
        <taxon>Heunggongvirae</taxon>
        <taxon>Uroviricota</taxon>
        <taxon>Caudoviricetes</taxon>
        <taxon>Pantevenvirales</taxon>
        <taxon>Kyanoviridae</taxon>
        <taxon>Potamoivirus</taxon>
        <taxon>Potamoivirus tusconj</taxon>
    </lineage>
</organism>
<dbReference type="GeneID" id="24171399"/>
<sequence>MHNLIPFNQLHEWRNFESSVKQSQEELETINEYYECLIECREGQSLCKRICRRILA</sequence>
<dbReference type="OrthoDB" id="27539at10239"/>
<gene>
    <name evidence="1" type="ORF">Syn7803US103_221</name>
    <name evidence="2" type="ORF">Syn7803US23_215</name>
</gene>
<proteinExistence type="predicted"/>
<protein>
    <submittedName>
        <fullName evidence="2">Uncharacterized protein</fullName>
    </submittedName>
</protein>
<keyword evidence="4" id="KW-1185">Reference proteome</keyword>
<dbReference type="KEGG" id="vg:24171399"/>